<protein>
    <submittedName>
        <fullName evidence="2">Uncharacterized protein</fullName>
    </submittedName>
</protein>
<accession>A0A915KKU9</accession>
<name>A0A915KKU9_ROMCU</name>
<dbReference type="Proteomes" id="UP000887565">
    <property type="component" value="Unplaced"/>
</dbReference>
<evidence type="ECO:0000313" key="1">
    <source>
        <dbReference type="Proteomes" id="UP000887565"/>
    </source>
</evidence>
<sequence length="93" mass="10791">MFGSPPFDRMTFTTWRRHNLIAVANAVSPTRGTLGERRYQFNFRYKIYNTLFTNTYGFIRFSTLVGWTAYISFGREIKSLASVTCLVPSAEKF</sequence>
<organism evidence="1 2">
    <name type="scientific">Romanomermis culicivorax</name>
    <name type="common">Nematode worm</name>
    <dbReference type="NCBI Taxonomy" id="13658"/>
    <lineage>
        <taxon>Eukaryota</taxon>
        <taxon>Metazoa</taxon>
        <taxon>Ecdysozoa</taxon>
        <taxon>Nematoda</taxon>
        <taxon>Enoplea</taxon>
        <taxon>Dorylaimia</taxon>
        <taxon>Mermithida</taxon>
        <taxon>Mermithoidea</taxon>
        <taxon>Mermithidae</taxon>
        <taxon>Romanomermis</taxon>
    </lineage>
</organism>
<dbReference type="WBParaSite" id="nRc.2.0.1.t38658-RA">
    <property type="protein sequence ID" value="nRc.2.0.1.t38658-RA"/>
    <property type="gene ID" value="nRc.2.0.1.g38658"/>
</dbReference>
<dbReference type="AlphaFoldDB" id="A0A915KKU9"/>
<reference evidence="2" key="1">
    <citation type="submission" date="2022-11" db="UniProtKB">
        <authorList>
            <consortium name="WormBaseParasite"/>
        </authorList>
    </citation>
    <scope>IDENTIFICATION</scope>
</reference>
<proteinExistence type="predicted"/>
<keyword evidence="1" id="KW-1185">Reference proteome</keyword>
<evidence type="ECO:0000313" key="2">
    <source>
        <dbReference type="WBParaSite" id="nRc.2.0.1.t38658-RA"/>
    </source>
</evidence>